<reference evidence="6" key="1">
    <citation type="thesis" date="2020" institute="ProQuest LLC" country="789 East Eisenhower Parkway, Ann Arbor, MI, USA">
        <title>Comparative Genomics and Chromosome Evolution.</title>
        <authorList>
            <person name="Mudd A.B."/>
        </authorList>
    </citation>
    <scope>NUCLEOTIDE SEQUENCE</scope>
    <source>
        <strain evidence="6">237g6f4</strain>
        <tissue evidence="6">Blood</tissue>
    </source>
</reference>
<feature type="region of interest" description="Disordered" evidence="5">
    <location>
        <begin position="160"/>
        <end position="194"/>
    </location>
</feature>
<dbReference type="InterPro" id="IPR007175">
    <property type="entry name" value="Rpr2/Snm1/Rpp21"/>
</dbReference>
<dbReference type="GO" id="GO:0046872">
    <property type="term" value="F:metal ion binding"/>
    <property type="evidence" value="ECO:0007669"/>
    <property type="project" value="UniProtKB-KW"/>
</dbReference>
<evidence type="ECO:0000313" key="6">
    <source>
        <dbReference type="EMBL" id="KAG8587184.1"/>
    </source>
</evidence>
<sequence length="194" mass="21929">MPGQVLPSRPDVRLLYQALPALLLQHHLQLGEALLLPMPALNMANQIKDKEAFERLNFLYQAAHCVLAANPENVELARFYCHTQKTIGKRLVLRQDPSIKRTICKRCSSLLLSGITCTVRQRKRRGQRLTLVRCLSCGVTKRFLNNPNYKLWSEQPEALLENQPKPDINSGAQKNSPQEKGSSIQTDNAENMTS</sequence>
<keyword evidence="7" id="KW-1185">Reference proteome</keyword>
<organism evidence="6 7">
    <name type="scientific">Engystomops pustulosus</name>
    <name type="common">Tungara frog</name>
    <name type="synonym">Physalaemus pustulosus</name>
    <dbReference type="NCBI Taxonomy" id="76066"/>
    <lineage>
        <taxon>Eukaryota</taxon>
        <taxon>Metazoa</taxon>
        <taxon>Chordata</taxon>
        <taxon>Craniata</taxon>
        <taxon>Vertebrata</taxon>
        <taxon>Euteleostomi</taxon>
        <taxon>Amphibia</taxon>
        <taxon>Batrachia</taxon>
        <taxon>Anura</taxon>
        <taxon>Neobatrachia</taxon>
        <taxon>Hyloidea</taxon>
        <taxon>Leptodactylidae</taxon>
        <taxon>Leiuperinae</taxon>
        <taxon>Engystomops</taxon>
    </lineage>
</organism>
<evidence type="ECO:0000256" key="2">
    <source>
        <dbReference type="ARBA" id="ARBA00022723"/>
    </source>
</evidence>
<dbReference type="EMBL" id="WNYA01000002">
    <property type="protein sequence ID" value="KAG8587184.1"/>
    <property type="molecule type" value="Genomic_DNA"/>
</dbReference>
<dbReference type="GO" id="GO:0005655">
    <property type="term" value="C:nucleolar ribonuclease P complex"/>
    <property type="evidence" value="ECO:0007669"/>
    <property type="project" value="TreeGrafter"/>
</dbReference>
<evidence type="ECO:0000256" key="5">
    <source>
        <dbReference type="SAM" id="MobiDB-lite"/>
    </source>
</evidence>
<keyword evidence="2" id="KW-0479">Metal-binding</keyword>
<feature type="compositionally biased region" description="Polar residues" evidence="5">
    <location>
        <begin position="170"/>
        <end position="194"/>
    </location>
</feature>
<dbReference type="Gene3D" id="6.20.50.20">
    <property type="match status" value="1"/>
</dbReference>
<proteinExistence type="inferred from homology"/>
<name>A0AAV7CQ47_ENGPU</name>
<comment type="similarity">
    <text evidence="4">Belongs to the eukaryotic/archaeal RNase P protein component 4 family.</text>
</comment>
<keyword evidence="3" id="KW-0862">Zinc</keyword>
<comment type="caution">
    <text evidence="6">The sequence shown here is derived from an EMBL/GenBank/DDBJ whole genome shotgun (WGS) entry which is preliminary data.</text>
</comment>
<dbReference type="AlphaFoldDB" id="A0AAV7CQ47"/>
<evidence type="ECO:0000256" key="1">
    <source>
        <dbReference type="ARBA" id="ARBA00022694"/>
    </source>
</evidence>
<evidence type="ECO:0000256" key="3">
    <source>
        <dbReference type="ARBA" id="ARBA00022833"/>
    </source>
</evidence>
<dbReference type="PANTHER" id="PTHR14742">
    <property type="entry name" value="RIBONUCLEASE P SUBUNIT P21"/>
    <property type="match status" value="1"/>
</dbReference>
<dbReference type="GO" id="GO:0008033">
    <property type="term" value="P:tRNA processing"/>
    <property type="evidence" value="ECO:0007669"/>
    <property type="project" value="UniProtKB-KW"/>
</dbReference>
<evidence type="ECO:0000313" key="7">
    <source>
        <dbReference type="Proteomes" id="UP000824782"/>
    </source>
</evidence>
<dbReference type="Proteomes" id="UP000824782">
    <property type="component" value="Unassembled WGS sequence"/>
</dbReference>
<dbReference type="PANTHER" id="PTHR14742:SF0">
    <property type="entry name" value="RIBONUCLEASE P PROTEIN SUBUNIT P21"/>
    <property type="match status" value="1"/>
</dbReference>
<keyword evidence="1" id="KW-0819">tRNA processing</keyword>
<dbReference type="Pfam" id="PF04032">
    <property type="entry name" value="Rpr2"/>
    <property type="match status" value="1"/>
</dbReference>
<evidence type="ECO:0000256" key="4">
    <source>
        <dbReference type="ARBA" id="ARBA00038402"/>
    </source>
</evidence>
<protein>
    <submittedName>
        <fullName evidence="6">Uncharacterized protein</fullName>
    </submittedName>
</protein>
<accession>A0AAV7CQ47</accession>
<gene>
    <name evidence="6" type="ORF">GDO81_005596</name>
</gene>